<dbReference type="PANTHER" id="PTHR10871">
    <property type="entry name" value="30S RIBOSOMAL PROTEIN S13/40S RIBOSOMAL PROTEIN S18"/>
    <property type="match status" value="1"/>
</dbReference>
<accession>A0A1J5IXL6</accession>
<comment type="subunit">
    <text evidence="7">Part of the 30S ribosomal subunit. Forms a loose heterodimer with protein S19. Forms two bridges to the 50S subunit in the 70S ribosome.</text>
</comment>
<feature type="compositionally biased region" description="Basic residues" evidence="9">
    <location>
        <begin position="101"/>
        <end position="126"/>
    </location>
</feature>
<protein>
    <recommendedName>
        <fullName evidence="6 7">Small ribosomal subunit protein uS13</fullName>
    </recommendedName>
</protein>
<evidence type="ECO:0000256" key="8">
    <source>
        <dbReference type="RuleBase" id="RU003830"/>
    </source>
</evidence>
<dbReference type="EMBL" id="MNZT01000016">
    <property type="protein sequence ID" value="OIP99178.1"/>
    <property type="molecule type" value="Genomic_DNA"/>
</dbReference>
<evidence type="ECO:0000256" key="4">
    <source>
        <dbReference type="ARBA" id="ARBA00022980"/>
    </source>
</evidence>
<dbReference type="GO" id="GO:0015935">
    <property type="term" value="C:small ribosomal subunit"/>
    <property type="evidence" value="ECO:0007669"/>
    <property type="project" value="TreeGrafter"/>
</dbReference>
<dbReference type="GO" id="GO:0003735">
    <property type="term" value="F:structural constituent of ribosome"/>
    <property type="evidence" value="ECO:0007669"/>
    <property type="project" value="InterPro"/>
</dbReference>
<dbReference type="PIRSF" id="PIRSF002134">
    <property type="entry name" value="Ribosomal_S13"/>
    <property type="match status" value="1"/>
</dbReference>
<dbReference type="SUPFAM" id="SSF46946">
    <property type="entry name" value="S13-like H2TH domain"/>
    <property type="match status" value="1"/>
</dbReference>
<dbReference type="GO" id="GO:0005829">
    <property type="term" value="C:cytosol"/>
    <property type="evidence" value="ECO:0007669"/>
    <property type="project" value="TreeGrafter"/>
</dbReference>
<name>A0A1J5IXL6_9BACT</name>
<keyword evidence="5 7" id="KW-0687">Ribonucleoprotein</keyword>
<evidence type="ECO:0000256" key="3">
    <source>
        <dbReference type="ARBA" id="ARBA00022884"/>
    </source>
</evidence>
<dbReference type="PANTHER" id="PTHR10871:SF1">
    <property type="entry name" value="SMALL RIBOSOMAL SUBUNIT PROTEIN US13M"/>
    <property type="match status" value="1"/>
</dbReference>
<dbReference type="Gene3D" id="1.10.8.50">
    <property type="match status" value="1"/>
</dbReference>
<dbReference type="GO" id="GO:0000049">
    <property type="term" value="F:tRNA binding"/>
    <property type="evidence" value="ECO:0007669"/>
    <property type="project" value="UniProtKB-UniRule"/>
</dbReference>
<dbReference type="AlphaFoldDB" id="A0A1J5IXL6"/>
<dbReference type="GO" id="GO:0006412">
    <property type="term" value="P:translation"/>
    <property type="evidence" value="ECO:0007669"/>
    <property type="project" value="UniProtKB-UniRule"/>
</dbReference>
<evidence type="ECO:0000256" key="9">
    <source>
        <dbReference type="SAM" id="MobiDB-lite"/>
    </source>
</evidence>
<comment type="caution">
    <text evidence="10">The sequence shown here is derived from an EMBL/GenBank/DDBJ whole genome shotgun (WGS) entry which is preliminary data.</text>
</comment>
<gene>
    <name evidence="7" type="primary">rpsM</name>
    <name evidence="10" type="ORF">AUK40_00895</name>
</gene>
<keyword evidence="7" id="KW-0820">tRNA-binding</keyword>
<evidence type="ECO:0000256" key="5">
    <source>
        <dbReference type="ARBA" id="ARBA00023274"/>
    </source>
</evidence>
<comment type="function">
    <text evidence="7">Located at the top of the head of the 30S subunit, it contacts several helices of the 16S rRNA. In the 70S ribosome it contacts the 23S rRNA (bridge B1a) and protein L5 of the 50S subunit (bridge B1b), connecting the 2 subunits; these bridges are implicated in subunit movement. Contacts the tRNAs in the A and P-sites.</text>
</comment>
<dbReference type="HAMAP" id="MF_01315">
    <property type="entry name" value="Ribosomal_uS13"/>
    <property type="match status" value="1"/>
</dbReference>
<dbReference type="Gene3D" id="4.10.910.10">
    <property type="entry name" value="30s ribosomal protein s13, domain 2"/>
    <property type="match status" value="1"/>
</dbReference>
<dbReference type="Pfam" id="PF00416">
    <property type="entry name" value="Ribosomal_S13"/>
    <property type="match status" value="1"/>
</dbReference>
<evidence type="ECO:0000256" key="6">
    <source>
        <dbReference type="ARBA" id="ARBA00035166"/>
    </source>
</evidence>
<evidence type="ECO:0000256" key="7">
    <source>
        <dbReference type="HAMAP-Rule" id="MF_01315"/>
    </source>
</evidence>
<evidence type="ECO:0000256" key="1">
    <source>
        <dbReference type="ARBA" id="ARBA00008080"/>
    </source>
</evidence>
<keyword evidence="3 7" id="KW-0694">RNA-binding</keyword>
<evidence type="ECO:0000313" key="10">
    <source>
        <dbReference type="EMBL" id="OIP99178.1"/>
    </source>
</evidence>
<dbReference type="Proteomes" id="UP000183245">
    <property type="component" value="Unassembled WGS sequence"/>
</dbReference>
<keyword evidence="4 7" id="KW-0689">Ribosomal protein</keyword>
<feature type="region of interest" description="Disordered" evidence="9">
    <location>
        <begin position="96"/>
        <end position="126"/>
    </location>
</feature>
<proteinExistence type="inferred from homology"/>
<comment type="similarity">
    <text evidence="1 7 8">Belongs to the universal ribosomal protein uS13 family.</text>
</comment>
<dbReference type="PROSITE" id="PS50159">
    <property type="entry name" value="RIBOSOMAL_S13_2"/>
    <property type="match status" value="1"/>
</dbReference>
<evidence type="ECO:0000256" key="2">
    <source>
        <dbReference type="ARBA" id="ARBA00022730"/>
    </source>
</evidence>
<dbReference type="InterPro" id="IPR010979">
    <property type="entry name" value="Ribosomal_uS13-like_H2TH"/>
</dbReference>
<keyword evidence="2 7" id="KW-0699">rRNA-binding</keyword>
<dbReference type="InterPro" id="IPR027437">
    <property type="entry name" value="Rbsml_uS13_C"/>
</dbReference>
<dbReference type="NCBIfam" id="TIGR03631">
    <property type="entry name" value="uS13_bact"/>
    <property type="match status" value="1"/>
</dbReference>
<dbReference type="PROSITE" id="PS00646">
    <property type="entry name" value="RIBOSOMAL_S13_1"/>
    <property type="match status" value="1"/>
</dbReference>
<sequence length="126" mass="14377">MARIAGVSIPEQKKIKISLSYLYGIGKNNALAILKQLNMDPEKRVKDITEQEINLLRETVEKNYRVEGKLRQVVGLDIKRLKEINSYRGVRHKLGLPVHGQRTKTNARTKRGKRMNVGSGKKKAEK</sequence>
<dbReference type="InterPro" id="IPR018269">
    <property type="entry name" value="Ribosomal_uS13_CS"/>
</dbReference>
<dbReference type="FunFam" id="1.10.8.50:FF:000001">
    <property type="entry name" value="30S ribosomal protein S13"/>
    <property type="match status" value="1"/>
</dbReference>
<dbReference type="InterPro" id="IPR001892">
    <property type="entry name" value="Ribosomal_uS13"/>
</dbReference>
<organism evidence="10 11">
    <name type="scientific">Candidatus Wirthbacteria bacterium CG2_30_54_11</name>
    <dbReference type="NCBI Taxonomy" id="1817892"/>
    <lineage>
        <taxon>Bacteria</taxon>
        <taxon>Candidatus Wirthbacteria</taxon>
    </lineage>
</organism>
<reference evidence="10 11" key="1">
    <citation type="journal article" date="2016" name="Environ. Microbiol.">
        <title>Genomic resolution of a cold subsurface aquifer community provides metabolic insights for novel microbes adapted to high CO concentrations.</title>
        <authorList>
            <person name="Probst A.J."/>
            <person name="Castelle C.J."/>
            <person name="Singh A."/>
            <person name="Brown C.T."/>
            <person name="Anantharaman K."/>
            <person name="Sharon I."/>
            <person name="Hug L.A."/>
            <person name="Burstein D."/>
            <person name="Emerson J.B."/>
            <person name="Thomas B.C."/>
            <person name="Banfield J.F."/>
        </authorList>
    </citation>
    <scope>NUCLEOTIDE SEQUENCE [LARGE SCALE GENOMIC DNA]</scope>
    <source>
        <strain evidence="10">CG2_30_54_11</strain>
    </source>
</reference>
<evidence type="ECO:0000313" key="11">
    <source>
        <dbReference type="Proteomes" id="UP000183245"/>
    </source>
</evidence>
<dbReference type="InterPro" id="IPR019980">
    <property type="entry name" value="Ribosomal_uS13_bac-type"/>
</dbReference>
<dbReference type="GO" id="GO:0019843">
    <property type="term" value="F:rRNA binding"/>
    <property type="evidence" value="ECO:0007669"/>
    <property type="project" value="UniProtKB-UniRule"/>
</dbReference>
<dbReference type="STRING" id="1817892.AUK40_00895"/>